<evidence type="ECO:0000256" key="4">
    <source>
        <dbReference type="ARBA" id="ARBA00023136"/>
    </source>
</evidence>
<comment type="caution">
    <text evidence="6">The sequence shown here is derived from an EMBL/GenBank/DDBJ whole genome shotgun (WGS) entry which is preliminary data.</text>
</comment>
<feature type="transmembrane region" description="Helical" evidence="5">
    <location>
        <begin position="83"/>
        <end position="105"/>
    </location>
</feature>
<evidence type="ECO:0000313" key="7">
    <source>
        <dbReference type="Proteomes" id="UP001583186"/>
    </source>
</evidence>
<keyword evidence="2 5" id="KW-0812">Transmembrane</keyword>
<comment type="subcellular location">
    <subcellularLocation>
        <location evidence="1">Membrane</location>
        <topology evidence="1">Multi-pass membrane protein</topology>
    </subcellularLocation>
</comment>
<evidence type="ECO:0000256" key="1">
    <source>
        <dbReference type="ARBA" id="ARBA00004141"/>
    </source>
</evidence>
<proteinExistence type="predicted"/>
<gene>
    <name evidence="6" type="ORF">Sste5346_009773</name>
</gene>
<name>A0ABR3YJZ7_9PEZI</name>
<accession>A0ABR3YJZ7</accession>
<sequence length="227" mass="24380">MCGLIAIAGGATFLVGLVTIRETNYPARTPEAVAKPAETFAPKRRLKDWLVTVGTFVGWNIVVQLTSSQTFTKLPYGWKTGSLGLLSISGFIGAVLAFFISGKLIDIIANRMTRANGGRRQPEFRLPAIIIPALIGLFGILIFGLTISHHTMWVGPAFGYGMQGFGLTAVANVVVTYAVDGYHDLAGEALTVVFVIRNVIATVLALYTKNWQTATDDSEQNDNSVAS</sequence>
<organism evidence="6 7">
    <name type="scientific">Sporothrix stenoceras</name>
    <dbReference type="NCBI Taxonomy" id="5173"/>
    <lineage>
        <taxon>Eukaryota</taxon>
        <taxon>Fungi</taxon>
        <taxon>Dikarya</taxon>
        <taxon>Ascomycota</taxon>
        <taxon>Pezizomycotina</taxon>
        <taxon>Sordariomycetes</taxon>
        <taxon>Sordariomycetidae</taxon>
        <taxon>Ophiostomatales</taxon>
        <taxon>Ophiostomataceae</taxon>
        <taxon>Sporothrix</taxon>
    </lineage>
</organism>
<evidence type="ECO:0000256" key="5">
    <source>
        <dbReference type="SAM" id="Phobius"/>
    </source>
</evidence>
<feature type="transmembrane region" description="Helical" evidence="5">
    <location>
        <begin position="49"/>
        <end position="71"/>
    </location>
</feature>
<dbReference type="Gene3D" id="1.20.1250.20">
    <property type="entry name" value="MFS general substrate transporter like domains"/>
    <property type="match status" value="1"/>
</dbReference>
<dbReference type="PANTHER" id="PTHR23502:SF160">
    <property type="entry name" value="MAJOR FACILITATOR SUPERFAMILY (MFS) PROFILE DOMAIN-CONTAINING PROTEIN-RELATED"/>
    <property type="match status" value="1"/>
</dbReference>
<keyword evidence="4 5" id="KW-0472">Membrane</keyword>
<evidence type="ECO:0000256" key="2">
    <source>
        <dbReference type="ARBA" id="ARBA00022692"/>
    </source>
</evidence>
<dbReference type="PANTHER" id="PTHR23502">
    <property type="entry name" value="MAJOR FACILITATOR SUPERFAMILY"/>
    <property type="match status" value="1"/>
</dbReference>
<evidence type="ECO:0000256" key="3">
    <source>
        <dbReference type="ARBA" id="ARBA00022989"/>
    </source>
</evidence>
<dbReference type="EMBL" id="JAWCUI010000099">
    <property type="protein sequence ID" value="KAL1888163.1"/>
    <property type="molecule type" value="Genomic_DNA"/>
</dbReference>
<dbReference type="SUPFAM" id="SSF103473">
    <property type="entry name" value="MFS general substrate transporter"/>
    <property type="match status" value="1"/>
</dbReference>
<dbReference type="InterPro" id="IPR036259">
    <property type="entry name" value="MFS_trans_sf"/>
</dbReference>
<dbReference type="Proteomes" id="UP001583186">
    <property type="component" value="Unassembled WGS sequence"/>
</dbReference>
<feature type="transmembrane region" description="Helical" evidence="5">
    <location>
        <begin position="126"/>
        <end position="148"/>
    </location>
</feature>
<feature type="transmembrane region" description="Helical" evidence="5">
    <location>
        <begin position="186"/>
        <end position="207"/>
    </location>
</feature>
<keyword evidence="7" id="KW-1185">Reference proteome</keyword>
<feature type="transmembrane region" description="Helical" evidence="5">
    <location>
        <begin position="160"/>
        <end position="179"/>
    </location>
</feature>
<evidence type="ECO:0000313" key="6">
    <source>
        <dbReference type="EMBL" id="KAL1888163.1"/>
    </source>
</evidence>
<reference evidence="6 7" key="1">
    <citation type="journal article" date="2024" name="IMA Fungus">
        <title>IMA Genome - F19 : A genome assembly and annotation guide to empower mycologists, including annotated draft genome sequences of Ceratocystis pirilliformis, Diaporthe australafricana, Fusarium ophioides, Paecilomyces lecythidis, and Sporothrix stenoceras.</title>
        <authorList>
            <person name="Aylward J."/>
            <person name="Wilson A.M."/>
            <person name="Visagie C.M."/>
            <person name="Spraker J."/>
            <person name="Barnes I."/>
            <person name="Buitendag C."/>
            <person name="Ceriani C."/>
            <person name="Del Mar Angel L."/>
            <person name="du Plessis D."/>
            <person name="Fuchs T."/>
            <person name="Gasser K."/>
            <person name="Kramer D."/>
            <person name="Li W."/>
            <person name="Munsamy K."/>
            <person name="Piso A."/>
            <person name="Price J.L."/>
            <person name="Sonnekus B."/>
            <person name="Thomas C."/>
            <person name="van der Nest A."/>
            <person name="van Dijk A."/>
            <person name="van Heerden A."/>
            <person name="van Vuuren N."/>
            <person name="Yilmaz N."/>
            <person name="Duong T.A."/>
            <person name="van der Merwe N.A."/>
            <person name="Wingfield M.J."/>
            <person name="Wingfield B.D."/>
        </authorList>
    </citation>
    <scope>NUCLEOTIDE SEQUENCE [LARGE SCALE GENOMIC DNA]</scope>
    <source>
        <strain evidence="6 7">CMW 5346</strain>
    </source>
</reference>
<protein>
    <submittedName>
        <fullName evidence="6">Uncharacterized protein</fullName>
    </submittedName>
</protein>
<keyword evidence="3 5" id="KW-1133">Transmembrane helix</keyword>
<dbReference type="Pfam" id="PF07690">
    <property type="entry name" value="MFS_1"/>
    <property type="match status" value="1"/>
</dbReference>
<dbReference type="InterPro" id="IPR011701">
    <property type="entry name" value="MFS"/>
</dbReference>